<dbReference type="OrthoDB" id="9763119at2"/>
<dbReference type="SMART" id="SM01079">
    <property type="entry name" value="CHASE"/>
    <property type="match status" value="1"/>
</dbReference>
<dbReference type="SMART" id="SM00086">
    <property type="entry name" value="PAC"/>
    <property type="match status" value="2"/>
</dbReference>
<dbReference type="KEGG" id="aon:DEH84_09245"/>
<evidence type="ECO:0000259" key="7">
    <source>
        <dbReference type="PROSITE" id="PS50113"/>
    </source>
</evidence>
<dbReference type="PANTHER" id="PTHR46663:SF3">
    <property type="entry name" value="SLL0267 PROTEIN"/>
    <property type="match status" value="1"/>
</dbReference>
<evidence type="ECO:0000256" key="4">
    <source>
        <dbReference type="ARBA" id="ARBA00023136"/>
    </source>
</evidence>
<dbReference type="Pfam" id="PF00989">
    <property type="entry name" value="PAS"/>
    <property type="match status" value="1"/>
</dbReference>
<dbReference type="SUPFAM" id="SSF55073">
    <property type="entry name" value="Nucleotide cyclase"/>
    <property type="match status" value="1"/>
</dbReference>
<evidence type="ECO:0000256" key="2">
    <source>
        <dbReference type="ARBA" id="ARBA00022692"/>
    </source>
</evidence>
<feature type="domain" description="PAC" evidence="7">
    <location>
        <begin position="566"/>
        <end position="618"/>
    </location>
</feature>
<dbReference type="CDD" id="cd00130">
    <property type="entry name" value="PAS"/>
    <property type="match status" value="2"/>
</dbReference>
<evidence type="ECO:0000313" key="11">
    <source>
        <dbReference type="Proteomes" id="UP000244892"/>
    </source>
</evidence>
<dbReference type="InterPro" id="IPR052163">
    <property type="entry name" value="DGC-Regulatory_Protein"/>
</dbReference>
<dbReference type="CDD" id="cd01949">
    <property type="entry name" value="GGDEF"/>
    <property type="match status" value="1"/>
</dbReference>
<feature type="transmembrane region" description="Helical" evidence="5">
    <location>
        <begin position="328"/>
        <end position="349"/>
    </location>
</feature>
<keyword evidence="4 5" id="KW-0472">Membrane</keyword>
<dbReference type="InterPro" id="IPR013767">
    <property type="entry name" value="PAS_fold"/>
</dbReference>
<dbReference type="GO" id="GO:0006355">
    <property type="term" value="P:regulation of DNA-templated transcription"/>
    <property type="evidence" value="ECO:0007669"/>
    <property type="project" value="InterPro"/>
</dbReference>
<dbReference type="GO" id="GO:0016020">
    <property type="term" value="C:membrane"/>
    <property type="evidence" value="ECO:0007669"/>
    <property type="project" value="UniProtKB-SubCell"/>
</dbReference>
<dbReference type="PROSITE" id="PS50839">
    <property type="entry name" value="CHASE"/>
    <property type="match status" value="1"/>
</dbReference>
<organism evidence="10 11">
    <name type="scientific">Aquabacterium olei</name>
    <dbReference type="NCBI Taxonomy" id="1296669"/>
    <lineage>
        <taxon>Bacteria</taxon>
        <taxon>Pseudomonadati</taxon>
        <taxon>Pseudomonadota</taxon>
        <taxon>Betaproteobacteria</taxon>
        <taxon>Burkholderiales</taxon>
        <taxon>Aquabacterium</taxon>
    </lineage>
</organism>
<sequence>MPDLASPAPSADAPPVVGYRHLPTLLPLAITVLALFFVNRTLNVQEEATLTRQFQAHAARLHDRLRERISTYDEILRGAAGFFAASQSVSRAEWRDYVTALALDEGYVGIQGLGFSQRIQPAELETHVRGVREEGFPEYDVTPPGSRPVYSAIVYLEPFYGRNLRAFGFDMYSEPVRRAAMDRATATADIAYSGKVRLVQETDSDVQPGVLAYLPVYRGGRKPSTDPLRQANVVGWVYAPFRLKDLITAVLQTELNVAQVQLYDLGPDGGGRPELLFDSLSNSDAPVTPATATRLVHERRMTLHGREWLLRYRALDEFTALNRHDTRWLIMTGVGLIGILLCVLSWVWINTRERARRMADELTTALAEGEERFRLMVASLQDYAVLMLDEQGIVMTWNAGAQRIYGWRTEEITGRHFSCFYPEEAVRAAAPAQALATALVNGQYSEDGWRMRKDGSRFRASVLITAMRDGNGRVKGFTKVTRDITSRHEQEERLRLAATVFRSTQEGVAITDSGGHVLAVNPAFERITEYTEDEVRGQNLRLLASGRHDRSYFHTMWRDLLSRGHWQAEIWNRRKGGEVYPGWLTVSAVHNDAGETTSYVGVFTDITRIQHAETQLEHLAHHDALTDLPNRLLLHSRLEHTLERAHRGQTTCAVLFLDLDRFKAVNDQLGHQAGDELLKAASRRLRLHLRENDTVARLGGDEFVIVLEDLASSEGAAVVARAIIERMQRTFHLPGGHEAHVGCSVGISLFPDDGHDADTLIQHADTALYKAKEAGRGTYRFYSTRPE</sequence>
<feature type="transmembrane region" description="Helical" evidence="5">
    <location>
        <begin position="20"/>
        <end position="38"/>
    </location>
</feature>
<evidence type="ECO:0000259" key="6">
    <source>
        <dbReference type="PROSITE" id="PS50112"/>
    </source>
</evidence>
<dbReference type="NCBIfam" id="TIGR00254">
    <property type="entry name" value="GGDEF"/>
    <property type="match status" value="1"/>
</dbReference>
<dbReference type="SUPFAM" id="SSF55785">
    <property type="entry name" value="PYP-like sensor domain (PAS domain)"/>
    <property type="match status" value="2"/>
</dbReference>
<feature type="domain" description="CHASE" evidence="8">
    <location>
        <begin position="85"/>
        <end position="311"/>
    </location>
</feature>
<dbReference type="Pfam" id="PF13426">
    <property type="entry name" value="PAS_9"/>
    <property type="match status" value="1"/>
</dbReference>
<evidence type="ECO:0000313" key="10">
    <source>
        <dbReference type="EMBL" id="AWI53596.1"/>
    </source>
</evidence>
<dbReference type="RefSeq" id="WP_109036596.1">
    <property type="nucleotide sequence ID" value="NZ_CP029210.1"/>
</dbReference>
<dbReference type="GO" id="GO:0003824">
    <property type="term" value="F:catalytic activity"/>
    <property type="evidence" value="ECO:0007669"/>
    <property type="project" value="UniProtKB-ARBA"/>
</dbReference>
<dbReference type="PROSITE" id="PS50112">
    <property type="entry name" value="PAS"/>
    <property type="match status" value="2"/>
</dbReference>
<evidence type="ECO:0000256" key="5">
    <source>
        <dbReference type="SAM" id="Phobius"/>
    </source>
</evidence>
<dbReference type="SMART" id="SM00091">
    <property type="entry name" value="PAS"/>
    <property type="match status" value="2"/>
</dbReference>
<dbReference type="AlphaFoldDB" id="A0A2U8FTL7"/>
<dbReference type="InterPro" id="IPR000160">
    <property type="entry name" value="GGDEF_dom"/>
</dbReference>
<dbReference type="Gene3D" id="3.30.70.270">
    <property type="match status" value="1"/>
</dbReference>
<dbReference type="SMART" id="SM00267">
    <property type="entry name" value="GGDEF"/>
    <property type="match status" value="1"/>
</dbReference>
<evidence type="ECO:0000259" key="8">
    <source>
        <dbReference type="PROSITE" id="PS50839"/>
    </source>
</evidence>
<dbReference type="Gene3D" id="3.30.450.350">
    <property type="entry name" value="CHASE domain"/>
    <property type="match status" value="1"/>
</dbReference>
<dbReference type="FunFam" id="3.30.70.270:FF:000001">
    <property type="entry name" value="Diguanylate cyclase domain protein"/>
    <property type="match status" value="1"/>
</dbReference>
<protein>
    <recommendedName>
        <fullName evidence="12">Diguanylate cyclase</fullName>
    </recommendedName>
</protein>
<accession>A0A2U8FTL7</accession>
<dbReference type="InterPro" id="IPR035965">
    <property type="entry name" value="PAS-like_dom_sf"/>
</dbReference>
<feature type="domain" description="PAS" evidence="6">
    <location>
        <begin position="490"/>
        <end position="564"/>
    </location>
</feature>
<dbReference type="GO" id="GO:0007165">
    <property type="term" value="P:signal transduction"/>
    <property type="evidence" value="ECO:0007669"/>
    <property type="project" value="UniProtKB-ARBA"/>
</dbReference>
<proteinExistence type="predicted"/>
<dbReference type="Pfam" id="PF00990">
    <property type="entry name" value="GGDEF"/>
    <property type="match status" value="1"/>
</dbReference>
<dbReference type="PROSITE" id="PS50113">
    <property type="entry name" value="PAC"/>
    <property type="match status" value="2"/>
</dbReference>
<dbReference type="Proteomes" id="UP000244892">
    <property type="component" value="Chromosome"/>
</dbReference>
<dbReference type="InterPro" id="IPR029787">
    <property type="entry name" value="Nucleotide_cyclase"/>
</dbReference>
<gene>
    <name evidence="10" type="ORF">DEH84_09245</name>
</gene>
<dbReference type="Gene3D" id="3.30.450.20">
    <property type="entry name" value="PAS domain"/>
    <property type="match status" value="2"/>
</dbReference>
<name>A0A2U8FTL7_9BURK</name>
<feature type="domain" description="PAS" evidence="6">
    <location>
        <begin position="369"/>
        <end position="424"/>
    </location>
</feature>
<dbReference type="PANTHER" id="PTHR46663">
    <property type="entry name" value="DIGUANYLATE CYCLASE DGCT-RELATED"/>
    <property type="match status" value="1"/>
</dbReference>
<reference evidence="10 11" key="1">
    <citation type="submission" date="2018-05" db="EMBL/GenBank/DDBJ databases">
        <title>complete genome sequence of Aquabacterium olei NBRC 110486.</title>
        <authorList>
            <person name="Tang B."/>
            <person name="Chang J."/>
            <person name="Zhang L."/>
            <person name="Yang H."/>
        </authorList>
    </citation>
    <scope>NUCLEOTIDE SEQUENCE [LARGE SCALE GENOMIC DNA]</scope>
    <source>
        <strain evidence="10 11">NBRC 110486</strain>
    </source>
</reference>
<evidence type="ECO:0000256" key="3">
    <source>
        <dbReference type="ARBA" id="ARBA00022989"/>
    </source>
</evidence>
<dbReference type="InterPro" id="IPR000014">
    <property type="entry name" value="PAS"/>
</dbReference>
<dbReference type="InterPro" id="IPR000700">
    <property type="entry name" value="PAS-assoc_C"/>
</dbReference>
<keyword evidence="11" id="KW-1185">Reference proteome</keyword>
<evidence type="ECO:0000256" key="1">
    <source>
        <dbReference type="ARBA" id="ARBA00004370"/>
    </source>
</evidence>
<feature type="domain" description="GGDEF" evidence="9">
    <location>
        <begin position="650"/>
        <end position="784"/>
    </location>
</feature>
<comment type="subcellular location">
    <subcellularLocation>
        <location evidence="1">Membrane</location>
    </subcellularLocation>
</comment>
<dbReference type="PROSITE" id="PS50887">
    <property type="entry name" value="GGDEF"/>
    <property type="match status" value="1"/>
</dbReference>
<keyword evidence="2 5" id="KW-0812">Transmembrane</keyword>
<dbReference type="InterPro" id="IPR042240">
    <property type="entry name" value="CHASE_sf"/>
</dbReference>
<dbReference type="InterPro" id="IPR043128">
    <property type="entry name" value="Rev_trsase/Diguanyl_cyclase"/>
</dbReference>
<evidence type="ECO:0008006" key="12">
    <source>
        <dbReference type="Google" id="ProtNLM"/>
    </source>
</evidence>
<evidence type="ECO:0000259" key="9">
    <source>
        <dbReference type="PROSITE" id="PS50887"/>
    </source>
</evidence>
<keyword evidence="3 5" id="KW-1133">Transmembrane helix</keyword>
<feature type="domain" description="PAC" evidence="7">
    <location>
        <begin position="444"/>
        <end position="496"/>
    </location>
</feature>
<dbReference type="NCBIfam" id="TIGR00229">
    <property type="entry name" value="sensory_box"/>
    <property type="match status" value="2"/>
</dbReference>
<dbReference type="EMBL" id="CP029210">
    <property type="protein sequence ID" value="AWI53596.1"/>
    <property type="molecule type" value="Genomic_DNA"/>
</dbReference>
<dbReference type="InterPro" id="IPR006189">
    <property type="entry name" value="CHASE_dom"/>
</dbReference>
<dbReference type="Pfam" id="PF03924">
    <property type="entry name" value="CHASE"/>
    <property type="match status" value="1"/>
</dbReference>
<dbReference type="InterPro" id="IPR001610">
    <property type="entry name" value="PAC"/>
</dbReference>